<evidence type="ECO:0000313" key="1">
    <source>
        <dbReference type="EMBL" id="JAE13668.1"/>
    </source>
</evidence>
<sequence>MRKLGEDSKGLDDLLDVFESMIADQRRCKDENCKQKLKS</sequence>
<accession>A0A0A9FZ77</accession>
<reference evidence="1" key="2">
    <citation type="journal article" date="2015" name="Data Brief">
        <title>Shoot transcriptome of the giant reed, Arundo donax.</title>
        <authorList>
            <person name="Barrero R.A."/>
            <person name="Guerrero F.D."/>
            <person name="Moolhuijzen P."/>
            <person name="Goolsby J.A."/>
            <person name="Tidwell J."/>
            <person name="Bellgard S.E."/>
            <person name="Bellgard M.I."/>
        </authorList>
    </citation>
    <scope>NUCLEOTIDE SEQUENCE</scope>
    <source>
        <tissue evidence="1">Shoot tissue taken approximately 20 cm above the soil surface</tissue>
    </source>
</reference>
<name>A0A0A9FZ77_ARUDO</name>
<dbReference type="EMBL" id="GBRH01184228">
    <property type="protein sequence ID" value="JAE13668.1"/>
    <property type="molecule type" value="Transcribed_RNA"/>
</dbReference>
<protein>
    <submittedName>
        <fullName evidence="1">Uncharacterized protein</fullName>
    </submittedName>
</protein>
<reference evidence="1" key="1">
    <citation type="submission" date="2014-09" db="EMBL/GenBank/DDBJ databases">
        <authorList>
            <person name="Magalhaes I.L.F."/>
            <person name="Oliveira U."/>
            <person name="Santos F.R."/>
            <person name="Vidigal T.H.D.A."/>
            <person name="Brescovit A.D."/>
            <person name="Santos A.J."/>
        </authorList>
    </citation>
    <scope>NUCLEOTIDE SEQUENCE</scope>
    <source>
        <tissue evidence="1">Shoot tissue taken approximately 20 cm above the soil surface</tissue>
    </source>
</reference>
<proteinExistence type="predicted"/>
<dbReference type="AlphaFoldDB" id="A0A0A9FZ77"/>
<organism evidence="1">
    <name type="scientific">Arundo donax</name>
    <name type="common">Giant reed</name>
    <name type="synonym">Donax arundinaceus</name>
    <dbReference type="NCBI Taxonomy" id="35708"/>
    <lineage>
        <taxon>Eukaryota</taxon>
        <taxon>Viridiplantae</taxon>
        <taxon>Streptophyta</taxon>
        <taxon>Embryophyta</taxon>
        <taxon>Tracheophyta</taxon>
        <taxon>Spermatophyta</taxon>
        <taxon>Magnoliopsida</taxon>
        <taxon>Liliopsida</taxon>
        <taxon>Poales</taxon>
        <taxon>Poaceae</taxon>
        <taxon>PACMAD clade</taxon>
        <taxon>Arundinoideae</taxon>
        <taxon>Arundineae</taxon>
        <taxon>Arundo</taxon>
    </lineage>
</organism>